<keyword evidence="2" id="KW-0863">Zinc-finger</keyword>
<evidence type="ECO:0000256" key="1">
    <source>
        <dbReference type="ARBA" id="ARBA00022670"/>
    </source>
</evidence>
<dbReference type="InterPro" id="IPR054722">
    <property type="entry name" value="PolX-like_BBD"/>
</dbReference>
<feature type="region of interest" description="Disordered" evidence="3">
    <location>
        <begin position="669"/>
        <end position="701"/>
    </location>
</feature>
<keyword evidence="2" id="KW-0479">Metal-binding</keyword>
<dbReference type="InterPro" id="IPR001584">
    <property type="entry name" value="Integrase_cat-core"/>
</dbReference>
<dbReference type="PROSITE" id="PS50994">
    <property type="entry name" value="INTEGRASE"/>
    <property type="match status" value="1"/>
</dbReference>
<gene>
    <name evidence="6" type="ORF">F0562_034198</name>
</gene>
<evidence type="ECO:0008006" key="8">
    <source>
        <dbReference type="Google" id="ProtNLM"/>
    </source>
</evidence>
<dbReference type="Pfam" id="PF13976">
    <property type="entry name" value="gag_pre-integrs"/>
    <property type="match status" value="1"/>
</dbReference>
<evidence type="ECO:0000256" key="3">
    <source>
        <dbReference type="SAM" id="MobiDB-lite"/>
    </source>
</evidence>
<dbReference type="GO" id="GO:0003676">
    <property type="term" value="F:nucleic acid binding"/>
    <property type="evidence" value="ECO:0007669"/>
    <property type="project" value="InterPro"/>
</dbReference>
<accession>A0A5J5AIJ4</accession>
<dbReference type="SUPFAM" id="SSF57756">
    <property type="entry name" value="Retrovirus zinc finger-like domains"/>
    <property type="match status" value="1"/>
</dbReference>
<dbReference type="OrthoDB" id="1706811at2759"/>
<organism evidence="6 7">
    <name type="scientific">Nyssa sinensis</name>
    <dbReference type="NCBI Taxonomy" id="561372"/>
    <lineage>
        <taxon>Eukaryota</taxon>
        <taxon>Viridiplantae</taxon>
        <taxon>Streptophyta</taxon>
        <taxon>Embryophyta</taxon>
        <taxon>Tracheophyta</taxon>
        <taxon>Spermatophyta</taxon>
        <taxon>Magnoliopsida</taxon>
        <taxon>eudicotyledons</taxon>
        <taxon>Gunneridae</taxon>
        <taxon>Pentapetalae</taxon>
        <taxon>asterids</taxon>
        <taxon>Cornales</taxon>
        <taxon>Nyssaceae</taxon>
        <taxon>Nyssa</taxon>
    </lineage>
</organism>
<dbReference type="SMART" id="SM00343">
    <property type="entry name" value="ZnF_C2HC"/>
    <property type="match status" value="2"/>
</dbReference>
<dbReference type="InterPro" id="IPR039537">
    <property type="entry name" value="Retrotran_Ty1/copia-like"/>
</dbReference>
<dbReference type="Pfam" id="PF22936">
    <property type="entry name" value="Pol_BBD"/>
    <property type="match status" value="1"/>
</dbReference>
<reference evidence="6 7" key="1">
    <citation type="submission" date="2019-09" db="EMBL/GenBank/DDBJ databases">
        <title>A chromosome-level genome assembly of the Chinese tupelo Nyssa sinensis.</title>
        <authorList>
            <person name="Yang X."/>
            <person name="Kang M."/>
            <person name="Yang Y."/>
            <person name="Xiong H."/>
            <person name="Wang M."/>
            <person name="Zhang Z."/>
            <person name="Wang Z."/>
            <person name="Wu H."/>
            <person name="Ma T."/>
            <person name="Liu J."/>
            <person name="Xi Z."/>
        </authorList>
    </citation>
    <scope>NUCLEOTIDE SEQUENCE [LARGE SCALE GENOMIC DNA]</scope>
    <source>
        <strain evidence="6">J267</strain>
        <tissue evidence="6">Leaf</tissue>
    </source>
</reference>
<dbReference type="AlphaFoldDB" id="A0A5J5AIJ4"/>
<dbReference type="EMBL" id="CM018044">
    <property type="protein sequence ID" value="KAA8529702.1"/>
    <property type="molecule type" value="Genomic_DNA"/>
</dbReference>
<dbReference type="InterPro" id="IPR012337">
    <property type="entry name" value="RNaseH-like_sf"/>
</dbReference>
<keyword evidence="2" id="KW-0862">Zinc</keyword>
<evidence type="ECO:0000313" key="7">
    <source>
        <dbReference type="Proteomes" id="UP000325577"/>
    </source>
</evidence>
<dbReference type="PROSITE" id="PS50158">
    <property type="entry name" value="ZF_CCHC"/>
    <property type="match status" value="1"/>
</dbReference>
<feature type="domain" description="CCHC-type" evidence="4">
    <location>
        <begin position="218"/>
        <end position="232"/>
    </location>
</feature>
<feature type="compositionally biased region" description="Pro residues" evidence="3">
    <location>
        <begin position="675"/>
        <end position="687"/>
    </location>
</feature>
<dbReference type="PANTHER" id="PTHR42648:SF28">
    <property type="entry name" value="TRANSPOSON-ENCODED PROTEIN WITH RIBONUCLEASE H-LIKE AND RETROVIRUS ZINC FINGER-LIKE DOMAINS"/>
    <property type="match status" value="1"/>
</dbReference>
<keyword evidence="1" id="KW-0378">Hydrolase</keyword>
<keyword evidence="1" id="KW-0645">Protease</keyword>
<dbReference type="Pfam" id="PF00665">
    <property type="entry name" value="rve"/>
    <property type="match status" value="1"/>
</dbReference>
<evidence type="ECO:0000313" key="6">
    <source>
        <dbReference type="EMBL" id="KAA8529702.1"/>
    </source>
</evidence>
<evidence type="ECO:0000256" key="2">
    <source>
        <dbReference type="PROSITE-ProRule" id="PRU00047"/>
    </source>
</evidence>
<feature type="domain" description="Integrase catalytic" evidence="5">
    <location>
        <begin position="476"/>
        <end position="660"/>
    </location>
</feature>
<dbReference type="GO" id="GO:0008233">
    <property type="term" value="F:peptidase activity"/>
    <property type="evidence" value="ECO:0007669"/>
    <property type="project" value="UniProtKB-KW"/>
</dbReference>
<dbReference type="InterPro" id="IPR001878">
    <property type="entry name" value="Znf_CCHC"/>
</dbReference>
<proteinExistence type="predicted"/>
<evidence type="ECO:0000259" key="5">
    <source>
        <dbReference type="PROSITE" id="PS50994"/>
    </source>
</evidence>
<dbReference type="GO" id="GO:0006508">
    <property type="term" value="P:proteolysis"/>
    <property type="evidence" value="ECO:0007669"/>
    <property type="project" value="UniProtKB-KW"/>
</dbReference>
<dbReference type="InterPro" id="IPR036397">
    <property type="entry name" value="RNaseH_sf"/>
</dbReference>
<dbReference type="Proteomes" id="UP000325577">
    <property type="component" value="Linkage Group LG20"/>
</dbReference>
<evidence type="ECO:0000259" key="4">
    <source>
        <dbReference type="PROSITE" id="PS50158"/>
    </source>
</evidence>
<dbReference type="PANTHER" id="PTHR42648">
    <property type="entry name" value="TRANSPOSASE, PUTATIVE-RELATED"/>
    <property type="match status" value="1"/>
</dbReference>
<protein>
    <recommendedName>
        <fullName evidence="8">Integrase catalytic domain-containing protein</fullName>
    </recommendedName>
</protein>
<dbReference type="Pfam" id="PF14223">
    <property type="entry name" value="Retrotran_gag_2"/>
    <property type="match status" value="1"/>
</dbReference>
<dbReference type="GO" id="GO:0015074">
    <property type="term" value="P:DNA integration"/>
    <property type="evidence" value="ECO:0007669"/>
    <property type="project" value="InterPro"/>
</dbReference>
<dbReference type="GO" id="GO:0008270">
    <property type="term" value="F:zinc ion binding"/>
    <property type="evidence" value="ECO:0007669"/>
    <property type="project" value="UniProtKB-KW"/>
</dbReference>
<sequence>MGKELWGHVDGSDPAPTDPMKLVQWKVKDARVMTWILGSVDPLLILNLKPHKTAKSMWEYLKKVYHQDHSARRFQLETDLAAYSQGTLSVQEYFCGFQNLWAEFSDIVYANVSAESLSAVQAVHEASKRDQFLMKLRPEFESIRSNLMHRDPSPSLDVCFGALLREEQRLLTQSSLPQENVVAYAAQGKGRGRDMRTVQCYSCKDYGHIAVHCAKKFCNYCKQKGHIIKECPTRPQIRPVNAYHATATGHTSDGVTSTQNLASVSPSTAATPALTLEMVQQMIVSAFSALGLQGKGTIPSQPWLVDSAASNHMTSSPTILSNVRKYTGSSNIQVANDHLLPITGVGDIAPSLTNIFVSPGLSTSLISVGQLVDDNYNVQFSRDGCHVQDPVSGRTIAKGPKVGRLFPLYFSIPSIISLACTTVSNNCEVWHKRLGHPNNAVLSHLLNSGSLGKKDSSLPHALSFDCSMCKIGKSKILPFPSSGSRAKNCFDLVHSDVWGITPVISHAHYKYFVTFIDDYSRYTWVYFLRYKSEVFIVFKSFLAYVENQFTTSIKTLRSDSGGEYMYHEFLEFLRHKGIVSHRSCPYTPQQNGVAERKNRHLLDVARTLLLASSVPPKFWVEALATAVYLINSSITSSPAVSVLPRFDDLICPPERFKLGFVYERRQPTLPLPKSDLPPDPDPDPVLHPPRRSSRASHPPDSFAKELRGRLRRLHIWRCSNMWGEFLKVEEMAGVYRRCIFIPEYGKGSGWTLVAKALRKPSSLDVEKQQSVQRTFKEVATIQGWPKSSLEVRYGTKRTCEDIEVGIASCKERFEFLDRCLVGRIGENHFTVSTREKVQRWLDRKWGISAGVRVVDMHGVWFLLNSHQDKRPIEFCK</sequence>
<dbReference type="InterPro" id="IPR036875">
    <property type="entry name" value="Znf_CCHC_sf"/>
</dbReference>
<dbReference type="InterPro" id="IPR025724">
    <property type="entry name" value="GAG-pre-integrase_dom"/>
</dbReference>
<dbReference type="Pfam" id="PF00098">
    <property type="entry name" value="zf-CCHC"/>
    <property type="match status" value="1"/>
</dbReference>
<dbReference type="Gene3D" id="4.10.60.10">
    <property type="entry name" value="Zinc finger, CCHC-type"/>
    <property type="match status" value="1"/>
</dbReference>
<dbReference type="Gene3D" id="3.30.420.10">
    <property type="entry name" value="Ribonuclease H-like superfamily/Ribonuclease H"/>
    <property type="match status" value="1"/>
</dbReference>
<name>A0A5J5AIJ4_9ASTE</name>
<keyword evidence="7" id="KW-1185">Reference proteome</keyword>
<dbReference type="SUPFAM" id="SSF53098">
    <property type="entry name" value="Ribonuclease H-like"/>
    <property type="match status" value="1"/>
</dbReference>